<dbReference type="EMBL" id="FTNV01000007">
    <property type="protein sequence ID" value="SIS26377.1"/>
    <property type="molecule type" value="Genomic_DNA"/>
</dbReference>
<reference evidence="6 7" key="1">
    <citation type="submission" date="2017-01" db="EMBL/GenBank/DDBJ databases">
        <authorList>
            <person name="Mah S.A."/>
            <person name="Swanson W.J."/>
            <person name="Moy G.W."/>
            <person name="Vacquier V.D."/>
        </authorList>
    </citation>
    <scope>NUCLEOTIDE SEQUENCE [LARGE SCALE GENOMIC DNA]</scope>
    <source>
        <strain evidence="6 7">DSM 29590</strain>
    </source>
</reference>
<dbReference type="InterPro" id="IPR002220">
    <property type="entry name" value="DapA-like"/>
</dbReference>
<keyword evidence="2 3" id="KW-0456">Lyase</keyword>
<dbReference type="CDD" id="cd00408">
    <property type="entry name" value="DHDPS-like"/>
    <property type="match status" value="1"/>
</dbReference>
<organism evidence="6 7">
    <name type="scientific">Roseovarius nanhaiticus</name>
    <dbReference type="NCBI Taxonomy" id="573024"/>
    <lineage>
        <taxon>Bacteria</taxon>
        <taxon>Pseudomonadati</taxon>
        <taxon>Pseudomonadota</taxon>
        <taxon>Alphaproteobacteria</taxon>
        <taxon>Rhodobacterales</taxon>
        <taxon>Roseobacteraceae</taxon>
        <taxon>Roseovarius</taxon>
    </lineage>
</organism>
<dbReference type="RefSeq" id="WP_076535613.1">
    <property type="nucleotide sequence ID" value="NZ_FOAC01000008.1"/>
</dbReference>
<accession>A0A1N7HNE4</accession>
<evidence type="ECO:0000256" key="2">
    <source>
        <dbReference type="ARBA" id="ARBA00023239"/>
    </source>
</evidence>
<dbReference type="PIRSF" id="PIRSF001365">
    <property type="entry name" value="DHDPS"/>
    <property type="match status" value="1"/>
</dbReference>
<dbReference type="SUPFAM" id="SSF51569">
    <property type="entry name" value="Aldolase"/>
    <property type="match status" value="1"/>
</dbReference>
<evidence type="ECO:0000256" key="5">
    <source>
        <dbReference type="PIRSR" id="PIRSR001365-2"/>
    </source>
</evidence>
<sequence>MTLFTGLSAFPLTPTDDNGQLKPELLQRFLERIMAAGADSLGLLGSTGGYAYLTPEERKRTLRTAVECVAGRTPLIVGVGALTTDVAEDLARDARQAGADGLLLAPMSYQPLTDEEVFRHFEAVAAAGELPLCIYNNPGTTKFTFGPDLIARLAEIPNVTSVKMPLPADGDYAGEMQRLRAVTPENFSIGYSGDWGAKDALLAGGACWYSVVAGLLPEPALALTRAAQAGNVAGVERFDHAFAPLWALFREFGSFRVMFAISEILGFGGITPPRPILPLDQACRGRVEDALRPLLQVAA</sequence>
<gene>
    <name evidence="6" type="ORF">SAMN05421666_3531</name>
</gene>
<feature type="active site" description="Proton donor/acceptor" evidence="4">
    <location>
        <position position="135"/>
    </location>
</feature>
<dbReference type="GO" id="GO:0008840">
    <property type="term" value="F:4-hydroxy-tetrahydrodipicolinate synthase activity"/>
    <property type="evidence" value="ECO:0007669"/>
    <property type="project" value="TreeGrafter"/>
</dbReference>
<dbReference type="InterPro" id="IPR013785">
    <property type="entry name" value="Aldolase_TIM"/>
</dbReference>
<protein>
    <submittedName>
        <fullName evidence="6">4-hydroxy-tetrahydrodipicolinate synthase</fullName>
    </submittedName>
</protein>
<evidence type="ECO:0000256" key="1">
    <source>
        <dbReference type="ARBA" id="ARBA00007592"/>
    </source>
</evidence>
<dbReference type="OrthoDB" id="9778880at2"/>
<feature type="active site" description="Schiff-base intermediate with substrate" evidence="4">
    <location>
        <position position="163"/>
    </location>
</feature>
<dbReference type="Pfam" id="PF00701">
    <property type="entry name" value="DHDPS"/>
    <property type="match status" value="1"/>
</dbReference>
<evidence type="ECO:0000256" key="3">
    <source>
        <dbReference type="PIRNR" id="PIRNR001365"/>
    </source>
</evidence>
<feature type="binding site" evidence="5">
    <location>
        <position position="47"/>
    </location>
    <ligand>
        <name>pyruvate</name>
        <dbReference type="ChEBI" id="CHEBI:15361"/>
    </ligand>
</feature>
<dbReference type="Gene3D" id="3.20.20.70">
    <property type="entry name" value="Aldolase class I"/>
    <property type="match status" value="1"/>
</dbReference>
<dbReference type="AlphaFoldDB" id="A0A1N7HNE4"/>
<name>A0A1N7HNE4_9RHOB</name>
<evidence type="ECO:0000313" key="7">
    <source>
        <dbReference type="Proteomes" id="UP000186019"/>
    </source>
</evidence>
<proteinExistence type="inferred from homology"/>
<dbReference type="STRING" id="573024.SAMN05216208_3598"/>
<dbReference type="Proteomes" id="UP000186019">
    <property type="component" value="Unassembled WGS sequence"/>
</dbReference>
<keyword evidence="7" id="KW-1185">Reference proteome</keyword>
<dbReference type="PANTHER" id="PTHR12128">
    <property type="entry name" value="DIHYDRODIPICOLINATE SYNTHASE"/>
    <property type="match status" value="1"/>
</dbReference>
<evidence type="ECO:0000313" key="6">
    <source>
        <dbReference type="EMBL" id="SIS26377.1"/>
    </source>
</evidence>
<dbReference type="PRINTS" id="PR00146">
    <property type="entry name" value="DHPICSNTHASE"/>
</dbReference>
<dbReference type="SMART" id="SM01130">
    <property type="entry name" value="DHDPS"/>
    <property type="match status" value="1"/>
</dbReference>
<evidence type="ECO:0000256" key="4">
    <source>
        <dbReference type="PIRSR" id="PIRSR001365-1"/>
    </source>
</evidence>
<comment type="similarity">
    <text evidence="1 3">Belongs to the DapA family.</text>
</comment>
<dbReference type="PANTHER" id="PTHR12128:SF66">
    <property type="entry name" value="4-HYDROXY-2-OXOGLUTARATE ALDOLASE, MITOCHONDRIAL"/>
    <property type="match status" value="1"/>
</dbReference>